<feature type="compositionally biased region" description="Low complexity" evidence="2">
    <location>
        <begin position="2407"/>
        <end position="2430"/>
    </location>
</feature>
<dbReference type="Pfam" id="PF20206">
    <property type="entry name" value="Tra1_ring"/>
    <property type="match status" value="3"/>
</dbReference>
<feature type="compositionally biased region" description="Low complexity" evidence="2">
    <location>
        <begin position="2373"/>
        <end position="2384"/>
    </location>
</feature>
<feature type="compositionally biased region" description="Basic residues" evidence="2">
    <location>
        <begin position="4479"/>
        <end position="4489"/>
    </location>
</feature>
<evidence type="ECO:0000313" key="5">
    <source>
        <dbReference type="EMBL" id="EDQ87449.1"/>
    </source>
</evidence>
<gene>
    <name evidence="5" type="ORF">MONBRDRAFT_10012</name>
</gene>
<dbReference type="SUPFAM" id="SSF48371">
    <property type="entry name" value="ARM repeat"/>
    <property type="match status" value="2"/>
</dbReference>
<dbReference type="CDD" id="cd05163">
    <property type="entry name" value="PIKK_TRRAP"/>
    <property type="match status" value="1"/>
</dbReference>
<evidence type="ECO:0000313" key="6">
    <source>
        <dbReference type="Proteomes" id="UP000001357"/>
    </source>
</evidence>
<dbReference type="GO" id="GO:0006355">
    <property type="term" value="P:regulation of DNA-templated transcription"/>
    <property type="evidence" value="ECO:0000318"/>
    <property type="project" value="GO_Central"/>
</dbReference>
<dbReference type="InterPro" id="IPR046807">
    <property type="entry name" value="Tra1_central"/>
</dbReference>
<organism evidence="5 6">
    <name type="scientific">Monosiga brevicollis</name>
    <name type="common">Choanoflagellate</name>
    <dbReference type="NCBI Taxonomy" id="81824"/>
    <lineage>
        <taxon>Eukaryota</taxon>
        <taxon>Choanoflagellata</taxon>
        <taxon>Craspedida</taxon>
        <taxon>Salpingoecidae</taxon>
        <taxon>Monosiga</taxon>
    </lineage>
</organism>
<dbReference type="FunCoup" id="A9V4X9">
    <property type="interactions" value="721"/>
</dbReference>
<dbReference type="Pfam" id="PF02259">
    <property type="entry name" value="FAT"/>
    <property type="match status" value="1"/>
</dbReference>
<feature type="region of interest" description="Disordered" evidence="2">
    <location>
        <begin position="2292"/>
        <end position="2447"/>
    </location>
</feature>
<feature type="region of interest" description="Disordered" evidence="2">
    <location>
        <begin position="2565"/>
        <end position="2638"/>
    </location>
</feature>
<name>A9V4X9_MONBE</name>
<dbReference type="InterPro" id="IPR050517">
    <property type="entry name" value="DDR_Repair_Kinase"/>
</dbReference>
<accession>A9V4X9</accession>
<feature type="compositionally biased region" description="Low complexity" evidence="2">
    <location>
        <begin position="1332"/>
        <end position="1351"/>
    </location>
</feature>
<feature type="compositionally biased region" description="Basic and acidic residues" evidence="2">
    <location>
        <begin position="2614"/>
        <end position="2625"/>
    </location>
</feature>
<sequence>MEVDGTSRRASTVGGEEDRHLDTADHGDAGQTPIGKVLTKVKAATGPAETKAALEELQYACQQPENTFGPNAKAFVEELLAILKRIPVSYQANSDDQPILSAMTEMLYEENHLNAALALKIIIDMHKNYREQKMEQGLAFGDHFTDDYLRKVLDNRFKSAENANAQYQSFLKQKSEADEDLPRTGEQIQAAREAIASIYKKIETAKASAQSAQSNATKRLEQLTVSVQRSRQGAESAKRAHANIQAQALRRGLITSTGVPKDVAPALGEDPNQLLKGIYSFKVLTECPIVIVLLYQLYNGTNDAIKQLLPDFVPLAMSVLSHAPQLKPRPPADIKERHREFIGAQLLNSAPSNSAQLRKELLIAVRHILASDFRKGFVTQIDKLMDEELLVGKGWSCREILRPLAFSTLADLVHHVRKDLQMPQLRRAIHLFLRNVQDTTLPVNIQTMSCKLLLNLAEMMGSNLSNTTAVNYRQLLMHIFAVFVSKMNSLASWNLARLLQHHHDQHLQEQRSMQAAAAVEATKSRAPQADIDSGDGLGGTDSAVRNSRASAESASDDEELAACVDTPLKRADSEFPPLISASEAGFLAGDPGNCAPSDLINTDLCTPVQSHSQPDETIDSIKDLRFLVKTLITGLKILVWVIAQCNQLLARSSTAPQATPPAVRTVSSVEVFLFFQLWRSGLKLFDLYAVNADGSWRPLQGTARTPVKHSSEEKEFVESFASVWTSIDHLTFREVVTPRVDLLLDRIFDNNLLLIVPQQLLSNKETSAAFAYALLEHLVSNLKLLGQEDENRALVRLRLFKLTFGSIALMPDTNEQILQPHLQTIIHDCMQYAPSAKEPLKFFLLLRALFRSIGGGKFELLYKEFLPLLPNLLARFNQLLLTTTRQQLRDLLVELCLTVPVRLSALLPHLHFLMRPLVLALRATDDLVSQGLRTLELCIDNLTPEFLDPVIDPVRQELMLALWSHMKPRSATHSHGEKALRILGKLAGRNREEAIKAPSLEPEDLDGTCLRVLLAFDQENGVHLPLDHMLPVALDVLRAPQGASYKRDAFELLKASFASVLDLESTSSPDTTLLACMANRIPLPSDDYVPILDQHHPRPRTRWHDTMLKLLQGLVLAAQDTALREEATLFLKGVLAHFALLACEQHHRRGQAAPARSEKEKSVLQHMDVIVEACAWALCQEATTLPELGRWMLQDLLQSCIDILGHPVHLCELPLAAAAVSVIYHSCHEHVWYRKQAGLLGVSVLLEILPPEMIRGYCVHLMRAMIASAASDVEDSTNTRSEEAQVLVKRLIDKAFDDTPFNLASRPARFSRISERKASESMEHDDHTGSMDVSADVDSAEDAAASESASVKHAARKPSDGASSLPGSAPRDSHGGGQTSGGEASAREARDDEAATPEADKPPARDELDAQEQIRRGDVVRLLIKELVAREKQVRQLAMNGLHALARKGQVSVAYLLETGGFKSMAVPKTARSTPIAVQIGRMDALRFCLSISPPLLSFDPPSEAGATPAQHGNASSTPSTDTTAGTTGGNQNVAGAATAQPSTTSSGEGAEATTPASSDTQPKEEPTDGKEVANDGKTQDASAPSSMSATTTPSAPASGHTVPSTEATTTAGNSQSAVSSTDQDAAGKPASDKPGDGNSGTPGEVTTTPAADSNDGDSSQSSATGGHAAPTASASAHGQPGSGHNSSGSSSSSNSSTGSYFRELLQICKLSDQSANHAAKPLSHISAELITELRVQAILLMATIMTNSAWHSELRAVSEIFVSMLLSDSKPVAQAAFEALQMLHIDANLAAEELKTVLRLSVDFGDFNKVTPNRLHALKHMLKIVPVSYFNETLTTTLLKYLMQCAEHITVNSKTNSVTWTESRHIAISKAILAVLVEMDSLASRRVTQAIDIVLNVHAAMGRHISSPLLQEAVQLTCRFPAETFPYLVDKISSQKHASLLLLALQEREAGAALRNTFVNKADVLIERIFVPGDHALRTATTLTQQISASSVQYTAVAMLKEVGRYHPDLLSNKSSLLDSLVKLWNYTLAWNSHQEAIPPCRSNEPRLLLMTLLEALPVVARKADVLYNLLPIFTSRSLMDLGFARSFFFNHLGNYHVTVKRDILLRLLSYINDAKQTQAVKAVAIERVIAPLVASAIQKGELDSLLRSDESSKAQTFFYRLLSVLQQHDYSEVLDDVKMALIHLLGTIGQNAKNHAALRRALAHLYRDYIAFIYKHFFKGENEWNLDDVALRQAGTLVLVYFVDAFEFYDGEMMMEMYLAIIDGYSSEAKNTSRQALAILQPLMTPERLEQKQAAEWHKAQAAQPTGSTTTTPPATTANSTTAPSTAATASTTVTGTASTTTAPNTTAATDGQAQVKVEAQDEAMDTRAETAPTAASTSSAPQGAGNAATQSSSGDGQVADAKPSANPSSTTEASTANNDAATTTSAALGGENSGEARDDDASQSPAWVAKIQDVLIRDQSSQVQLVLPIFCAAPELFLPFRSQLAQPLAMSLRRLSQQNSPDLRKLLVDTAELLIRWDLDVVARHTEGNGDHVAPTTLPSAPASQEALVAVAAQAKTESASAGHIGAPATSAPAAKNAHSPVRTAASSMVPKSATTPGGETSAARSSVGRAPKETASPRRVEPASGGSETPPDRLLSRRCQELILNLLVLTISQPESSNDYSSKSIPHRCLRLINQVMHPQLWLDAHLSIARFEKLFYANVDRSSSTNVVHVYTLVRLLILFVRRLPMERWGPMLGGLRKALIAIAQSMHTKLNEAFDDLVDNICLKLRQYGPPATASSGALDSATATPTTARSARGSGKGSEGGRESSQTAPSLAIPDTPAAVAAAAAAAIAGTTGNNNASSSAAAAPGLHRNQVPPSLRSVEEILTLLEQMCEAKIKPAEVGDAYPNLLHHLKLLTRLDSHGRHFAKVDWKEMVTVLCKVLLRAQKDHLNSLAPPGPAQPGSTPPSEDDVADVIHHCVLLISPRLRSMDTTQRAKSFIAVLLTLVDKTENANIMKRLCKYFTDWTIDESHDVMFPLKDKAMFMARVQAAVVSRGFKDSSVLETFLECIMRIFTTPRLRNTDLTQRLEPGFLTGLRSPSDVQREAFFALFDEPNKVASLFDRLDYCFSHQTQRWENAGHTFWLKHCLDIVLHGAVLESPVVGSKQVLCLPTLQVVQDMESDAGVTAACQQIVEHHGRFLHTMRSLSLRGLTKSLRSLGHLKPTAAQALWMDLFPLMWPLLKAEEKKVLAASLDQLLQNPFHVDQALVRPSNVKALLVGISRCANPSLSLSVQLLHHLAMTHNLWHTCIHMIGAQISRTDQRDQSTAGKLDPARDALADLYLQLNERDTWYGQWRLRAKLTETSRALGWEQQAFWEQAQGAYEAAVQKTQQKGGELREAEFQLWEEHWIDCTRRLGQHDLLLKLAEENHNRDLMVESAWKLRKWRVAKDALDKLGNHQEANMRSKLHKAIVLMSSNDALDPQAVVGLYEDAVRLGLQDWVRFPEIVGAAHVPLLQQYQRLVEVQESSHVLAAHMPVNRGRYGPQEVSNTLDAWRHRMPCLWDEMNTWDDLLLWRQFVYERLTSLAGPTTKSDPAAATNHEAAFKDMASTLNRLAHTAREHRIRSVCERRLQSLHNLGKVPPSELFVKAREHVLCEMQLAPDDFEAQMDVINGITLGHFSQEQNGELLALKASVLHRKGEFKEANRLFSAAVRVADDVGYSWLAWHRYCDHMFSLAATHAASEARNLLDLQERGNDASATGGEPGAKRPNLGPDGANSGAVSAEQLNRQRDLARSQARQAREWGVASMMCAMTALRCKISSSETQGLVARCLMLLSKDDTAAIGNAFTKMVDVVDASVWKAWIPQLSTALSRPELPHIMTLVLRLAKQWPQATYYHLRTAFLDNRAAQHTADDMNRRGLSTGGDSSSKRAKMEDGTAEGRGREADPRERIKTALKAAGSAMQMVRNKHSMLAAVLENLIDEVVVRFKSTHEEELLRTLRVLLDECLKAAFMMFERGPAMLADAGAPAQVRMHLRRLLESGFAAPHPLAARREDFRADFSGIQNMPMSVCVDRLRRWHKKIADVVAERPTMLRLEEISRVLSQFTPSLMEVELPGEHMEERLHAHSIVRIESFLPDVEVVRIHWASYRRLKIRGRDGKVYSFLVQNTPARFARTEERYQALLRLINPILRLHKESAKRGLQFTIPRTVPLSPHVRLLMEPSPHVSLEDVLEHYCEHRETANDPEHGIMTAYNLRMEEAHRVKREAGNKKDNTDKQQLAQFRRDAFDRIRRQLVPSEALSRYLAASFPDHDRSWAFKQRFTSQLALSAFASRVFYLSKGQPYTFRFSLQTGNIVVWELAPSLDKTAQVVSLDPVPFRLTPNLVNFVTPAGITGIFSGSMVATAQALNNPDHMFAQLFEAIMRDELIAYYSVMEKPYDKGVVDNGKLVSKVEENRRQVMAARLAPLARYEGLHCLPPAAHPLARRIALVFFRRASRFRTRVMPRKSHNRRTSGSAAAANRPTSGRSQNSAALAAILARLPASSDKNGPHTASSTKKSAQVLTAAPIPKNIEEWFQSAKHTLVQGCGAVTPEKAAQAKQKIKDLSTSSDTVGIRFTGAALHQVYFATKFDRRGCLLFQLLAACWRASPSTSNKGKTHLATLSSGTTLTATTALTSASGTIAMPPTTTTTSTATLTTPATHSQASLADAGRRLQLFCTQPTPLRVASIGGGPGTDAAAFKWLHSLYFSPAGLTTPVELRLLDYEGSWKRHLSRLQDLLAPECTVAFHRCDVTQSMAEDINHDTRVVLADTDLYIFSYVCHETSAAAQAAQHAFYTDLAATLQPGNMLVFVDVMDHSRRCLKLVCEALQTACPHPTSVVDFLDTDGHALKTSGLILMVN</sequence>
<keyword evidence="6" id="KW-1185">Reference proteome</keyword>
<dbReference type="Proteomes" id="UP000001357">
    <property type="component" value="Unassembled WGS sequence"/>
</dbReference>
<dbReference type="InterPro" id="IPR014009">
    <property type="entry name" value="PIK_FAT"/>
</dbReference>
<dbReference type="InterPro" id="IPR000403">
    <property type="entry name" value="PI3/4_kinase_cat_dom"/>
</dbReference>
<feature type="compositionally biased region" description="Basic and acidic residues" evidence="2">
    <location>
        <begin position="2292"/>
        <end position="2301"/>
    </location>
</feature>
<protein>
    <recommendedName>
        <fullName evidence="7">Non-specific serine/threonine protein kinase</fullName>
    </recommendedName>
</protein>
<dbReference type="EMBL" id="CH991559">
    <property type="protein sequence ID" value="EDQ87449.1"/>
    <property type="molecule type" value="Genomic_DNA"/>
</dbReference>
<feature type="compositionally biased region" description="Low complexity" evidence="2">
    <location>
        <begin position="1514"/>
        <end position="1540"/>
    </location>
</feature>
<feature type="compositionally biased region" description="Low complexity" evidence="2">
    <location>
        <begin position="2787"/>
        <end position="2800"/>
    </location>
</feature>
<dbReference type="PANTHER" id="PTHR11139">
    <property type="entry name" value="ATAXIA TELANGIECTASIA MUTATED ATM -RELATED"/>
    <property type="match status" value="1"/>
</dbReference>
<feature type="compositionally biased region" description="Polar residues" evidence="2">
    <location>
        <begin position="1640"/>
        <end position="1665"/>
    </location>
</feature>
<dbReference type="RefSeq" id="XP_001747709.1">
    <property type="nucleotide sequence ID" value="XM_001747657.1"/>
</dbReference>
<feature type="domain" description="PI3K/PI4K catalytic" evidence="3">
    <location>
        <begin position="4115"/>
        <end position="4452"/>
    </location>
</feature>
<dbReference type="GO" id="GO:0035267">
    <property type="term" value="C:NuA4 histone acetyltransferase complex"/>
    <property type="evidence" value="ECO:0000318"/>
    <property type="project" value="GO_Central"/>
</dbReference>
<dbReference type="GeneID" id="5893062"/>
<dbReference type="InterPro" id="IPR003151">
    <property type="entry name" value="PIK-rel_kinase_FAT"/>
</dbReference>
<evidence type="ECO:0008006" key="7">
    <source>
        <dbReference type="Google" id="ProtNLM"/>
    </source>
</evidence>
<dbReference type="InterPro" id="IPR016024">
    <property type="entry name" value="ARM-type_fold"/>
</dbReference>
<dbReference type="SMART" id="SM00146">
    <property type="entry name" value="PI3Kc"/>
    <property type="match status" value="1"/>
</dbReference>
<dbReference type="PANTHER" id="PTHR11139:SF1">
    <property type="entry name" value="TRANSFORMATION_TRANSCRIPTION DOMAIN-ASSOCIATED PROTEIN"/>
    <property type="match status" value="1"/>
</dbReference>
<feature type="compositionally biased region" description="Low complexity" evidence="2">
    <location>
        <begin position="2570"/>
        <end position="2581"/>
    </location>
</feature>
<dbReference type="GO" id="GO:0000124">
    <property type="term" value="C:SAGA complex"/>
    <property type="evidence" value="ECO:0000318"/>
    <property type="project" value="GO_Central"/>
</dbReference>
<feature type="compositionally biased region" description="Low complexity" evidence="2">
    <location>
        <begin position="1582"/>
        <end position="1599"/>
    </location>
</feature>
<feature type="region of interest" description="Disordered" evidence="2">
    <location>
        <begin position="1312"/>
        <end position="1412"/>
    </location>
</feature>
<evidence type="ECO:0000256" key="1">
    <source>
        <dbReference type="ARBA" id="ARBA00007234"/>
    </source>
</evidence>
<proteinExistence type="inferred from homology"/>
<dbReference type="PROSITE" id="PS50290">
    <property type="entry name" value="PI3_4_KINASE_3"/>
    <property type="match status" value="1"/>
</dbReference>
<feature type="compositionally biased region" description="Basic and acidic residues" evidence="2">
    <location>
        <begin position="1562"/>
        <end position="1579"/>
    </location>
</feature>
<feature type="compositionally biased region" description="Low complexity" evidence="2">
    <location>
        <begin position="2302"/>
        <end position="2352"/>
    </location>
</feature>
<feature type="compositionally biased region" description="Low complexity" evidence="2">
    <location>
        <begin position="542"/>
        <end position="553"/>
    </location>
</feature>
<feature type="region of interest" description="Disordered" evidence="2">
    <location>
        <begin position="3894"/>
        <end position="3928"/>
    </location>
</feature>
<dbReference type="OMA" id="CLDLYGQ"/>
<comment type="similarity">
    <text evidence="1">Belongs to the PI3/PI4-kinase family. TRA1 subfamily.</text>
</comment>
<feature type="compositionally biased region" description="Polar residues" evidence="2">
    <location>
        <begin position="2596"/>
        <end position="2608"/>
    </location>
</feature>
<evidence type="ECO:0000256" key="2">
    <source>
        <dbReference type="SAM" id="MobiDB-lite"/>
    </source>
</evidence>
<dbReference type="Pfam" id="PF20175">
    <property type="entry name" value="Tra1_central"/>
    <property type="match status" value="1"/>
</dbReference>
<feature type="region of interest" description="Disordered" evidence="2">
    <location>
        <begin position="2778"/>
        <end position="2818"/>
    </location>
</feature>
<dbReference type="SUPFAM" id="SSF56112">
    <property type="entry name" value="Protein kinase-like (PK-like)"/>
    <property type="match status" value="1"/>
</dbReference>
<feature type="compositionally biased region" description="Low complexity" evidence="2">
    <location>
        <begin position="1683"/>
        <end position="1696"/>
    </location>
</feature>
<feature type="compositionally biased region" description="Basic and acidic residues" evidence="2">
    <location>
        <begin position="1385"/>
        <end position="1412"/>
    </location>
</feature>
<feature type="region of interest" description="Disordered" evidence="2">
    <location>
        <begin position="507"/>
        <end position="558"/>
    </location>
</feature>
<evidence type="ECO:0000259" key="3">
    <source>
        <dbReference type="PROSITE" id="PS50290"/>
    </source>
</evidence>
<evidence type="ECO:0000259" key="4">
    <source>
        <dbReference type="PROSITE" id="PS51189"/>
    </source>
</evidence>
<dbReference type="STRING" id="81824.A9V4X9"/>
<reference evidence="5 6" key="1">
    <citation type="journal article" date="2008" name="Nature">
        <title>The genome of the choanoflagellate Monosiga brevicollis and the origin of metazoans.</title>
        <authorList>
            <consortium name="JGI Sequencing"/>
            <person name="King N."/>
            <person name="Westbrook M.J."/>
            <person name="Young S.L."/>
            <person name="Kuo A."/>
            <person name="Abedin M."/>
            <person name="Chapman J."/>
            <person name="Fairclough S."/>
            <person name="Hellsten U."/>
            <person name="Isogai Y."/>
            <person name="Letunic I."/>
            <person name="Marr M."/>
            <person name="Pincus D."/>
            <person name="Putnam N."/>
            <person name="Rokas A."/>
            <person name="Wright K.J."/>
            <person name="Zuzow R."/>
            <person name="Dirks W."/>
            <person name="Good M."/>
            <person name="Goodstein D."/>
            <person name="Lemons D."/>
            <person name="Li W."/>
            <person name="Lyons J.B."/>
            <person name="Morris A."/>
            <person name="Nichols S."/>
            <person name="Richter D.J."/>
            <person name="Salamov A."/>
            <person name="Bork P."/>
            <person name="Lim W.A."/>
            <person name="Manning G."/>
            <person name="Miller W.T."/>
            <person name="McGinnis W."/>
            <person name="Shapiro H."/>
            <person name="Tjian R."/>
            <person name="Grigoriev I.V."/>
            <person name="Rokhsar D."/>
        </authorList>
    </citation>
    <scope>NUCLEOTIDE SEQUENCE [LARGE SCALE GENOMIC DNA]</scope>
    <source>
        <strain evidence="6">MX1 / ATCC 50154</strain>
    </source>
</reference>
<feature type="compositionally biased region" description="Basic and acidic residues" evidence="2">
    <location>
        <begin position="3908"/>
        <end position="3928"/>
    </location>
</feature>
<dbReference type="Pfam" id="PF00454">
    <property type="entry name" value="PI3_PI4_kinase"/>
    <property type="match status" value="1"/>
</dbReference>
<feature type="compositionally biased region" description="Polar residues" evidence="2">
    <location>
        <begin position="1602"/>
        <end position="1624"/>
    </location>
</feature>
<dbReference type="PROSITE" id="PS51189">
    <property type="entry name" value="FAT"/>
    <property type="match status" value="1"/>
</dbReference>
<feature type="compositionally biased region" description="Basic and acidic residues" evidence="2">
    <location>
        <begin position="16"/>
        <end position="28"/>
    </location>
</feature>
<dbReference type="InterPro" id="IPR046805">
    <property type="entry name" value="Tra1_ring"/>
</dbReference>
<feature type="region of interest" description="Disordered" evidence="2">
    <location>
        <begin position="1500"/>
        <end position="1696"/>
    </location>
</feature>
<dbReference type="GO" id="GO:0005634">
    <property type="term" value="C:nucleus"/>
    <property type="evidence" value="ECO:0000318"/>
    <property type="project" value="GO_Central"/>
</dbReference>
<feature type="compositionally biased region" description="Basic and acidic residues" evidence="2">
    <location>
        <begin position="1312"/>
        <end position="1329"/>
    </location>
</feature>
<dbReference type="eggNOG" id="KOG0889">
    <property type="taxonomic scope" value="Eukaryota"/>
</dbReference>
<feature type="region of interest" description="Disordered" evidence="2">
    <location>
        <begin position="3736"/>
        <end position="3775"/>
    </location>
</feature>
<dbReference type="InterPro" id="IPR011009">
    <property type="entry name" value="Kinase-like_dom_sf"/>
</dbReference>
<dbReference type="KEGG" id="mbr:MONBRDRAFT_10012"/>
<feature type="region of interest" description="Disordered" evidence="2">
    <location>
        <begin position="4479"/>
        <end position="4506"/>
    </location>
</feature>
<dbReference type="GO" id="GO:0140861">
    <property type="term" value="P:DNA repair-dependent chromatin remodeling"/>
    <property type="evidence" value="ECO:0000318"/>
    <property type="project" value="GO_Central"/>
</dbReference>
<feature type="region of interest" description="Disordered" evidence="2">
    <location>
        <begin position="1"/>
        <end position="32"/>
    </location>
</feature>
<dbReference type="InParanoid" id="A9V4X9"/>
<feature type="domain" description="FAT" evidence="4">
    <location>
        <begin position="3277"/>
        <end position="3885"/>
    </location>
</feature>